<evidence type="ECO:0000256" key="5">
    <source>
        <dbReference type="ARBA" id="ARBA00022840"/>
    </source>
</evidence>
<keyword evidence="4" id="KW-0418">Kinase</keyword>
<keyword evidence="5 6" id="KW-0067">ATP-binding</keyword>
<dbReference type="Proteomes" id="UP001341840">
    <property type="component" value="Unassembled WGS sequence"/>
</dbReference>
<evidence type="ECO:0000256" key="2">
    <source>
        <dbReference type="ARBA" id="ARBA00022679"/>
    </source>
</evidence>
<dbReference type="InterPro" id="IPR050108">
    <property type="entry name" value="CDK"/>
</dbReference>
<feature type="region of interest" description="Disordered" evidence="7">
    <location>
        <begin position="1"/>
        <end position="28"/>
    </location>
</feature>
<feature type="binding site" evidence="6">
    <location>
        <position position="186"/>
    </location>
    <ligand>
        <name>ATP</name>
        <dbReference type="ChEBI" id="CHEBI:30616"/>
    </ligand>
</feature>
<evidence type="ECO:0000313" key="9">
    <source>
        <dbReference type="EMBL" id="MED6179567.1"/>
    </source>
</evidence>
<dbReference type="Pfam" id="PF00069">
    <property type="entry name" value="Pkinase"/>
    <property type="match status" value="1"/>
</dbReference>
<dbReference type="SMART" id="SM00220">
    <property type="entry name" value="S_TKc"/>
    <property type="match status" value="1"/>
</dbReference>
<protein>
    <recommendedName>
        <fullName evidence="8">Protein kinase domain-containing protein</fullName>
    </recommendedName>
</protein>
<dbReference type="PROSITE" id="PS00108">
    <property type="entry name" value="PROTEIN_KINASE_ST"/>
    <property type="match status" value="1"/>
</dbReference>
<accession>A0ABU6W1N6</accession>
<sequence length="640" mass="71534">MGCICSKQKDRIDAEHKKQKGPNKNQNGALQIEIVAPSVSATTFPNAQSGGIHGLMVPQLAKSYAQMAMPAILEDKTNHLLLDSPKQKQQKRQQHQRCKTVGNGENGVLAERKSVLRRILSVSHISGENVDAGWPMWLSSVAGEAIKGWLPRRADSFEKLEQIGQGAYSSVHKALDLETGKFVALKKVRFLSSDPASVRFMAREIHILRQLDHPNVIKLEGLVASRTSTSLYLVFEYMEHDLAGLASTPGTKFTEPQIKCFMQQLLRGLEHCHSRGVLHRDIKGSNLLIDNNGNLKIGDFGLATVYDPTKSQQLTSRVVTLWYRAPELLLGATDYGAAIDMWSAGCILAELLLGKPIMPGRTEVEQMHKIFKLCGSPSEEYWQRTKFPHATSFKSQQTYERQVAKTFRKVSSSALALVDKLLAMEPEDRGSASCALQSEFFTTEPLPFDPSSLPKFPPTKEFDARNRNKEVTTKNTEAVRGRGLVSELLDAGQDKKLPRTPEYNTQGDLTLRGKPNVETHYKADPSRSVYNPSYVHSATMGNAEVSKQSSFHRESTPELRTQKSQMSRVTADFSNYSSKWEQGDMPRHQEPLMGGYVQKKSRIHCSGPLIQGGNIDDMLREHEKLMQEAFRTVKITNSRN</sequence>
<dbReference type="InterPro" id="IPR017441">
    <property type="entry name" value="Protein_kinase_ATP_BS"/>
</dbReference>
<reference evidence="9 10" key="1">
    <citation type="journal article" date="2023" name="Plants (Basel)">
        <title>Bridging the Gap: Combining Genomics and Transcriptomics Approaches to Understand Stylosanthes scabra, an Orphan Legume from the Brazilian Caatinga.</title>
        <authorList>
            <person name="Ferreira-Neto J.R.C."/>
            <person name="da Silva M.D."/>
            <person name="Binneck E."/>
            <person name="de Melo N.F."/>
            <person name="da Silva R.H."/>
            <person name="de Melo A.L.T.M."/>
            <person name="Pandolfi V."/>
            <person name="Bustamante F.O."/>
            <person name="Brasileiro-Vidal A.C."/>
            <person name="Benko-Iseppon A.M."/>
        </authorList>
    </citation>
    <scope>NUCLEOTIDE SEQUENCE [LARGE SCALE GENOMIC DNA]</scope>
    <source>
        <tissue evidence="9">Leaves</tissue>
    </source>
</reference>
<dbReference type="PANTHER" id="PTHR24056:SF384">
    <property type="entry name" value="PROTEIN KINASE SUPERFAMILY PROTEIN"/>
    <property type="match status" value="1"/>
</dbReference>
<dbReference type="SUPFAM" id="SSF56112">
    <property type="entry name" value="Protein kinase-like (PK-like)"/>
    <property type="match status" value="1"/>
</dbReference>
<dbReference type="InterPro" id="IPR000719">
    <property type="entry name" value="Prot_kinase_dom"/>
</dbReference>
<gene>
    <name evidence="9" type="ORF">PIB30_001859</name>
</gene>
<dbReference type="PANTHER" id="PTHR24056">
    <property type="entry name" value="CELL DIVISION PROTEIN KINASE"/>
    <property type="match status" value="1"/>
</dbReference>
<keyword evidence="2" id="KW-0808">Transferase</keyword>
<keyword evidence="3 6" id="KW-0547">Nucleotide-binding</keyword>
<evidence type="ECO:0000259" key="8">
    <source>
        <dbReference type="PROSITE" id="PS50011"/>
    </source>
</evidence>
<name>A0ABU6W1N6_9FABA</name>
<evidence type="ECO:0000256" key="1">
    <source>
        <dbReference type="ARBA" id="ARBA00006485"/>
    </source>
</evidence>
<comment type="similarity">
    <text evidence="1">Belongs to the protein kinase superfamily. CMGC Ser/Thr protein kinase family. CDC2/CDKX subfamily.</text>
</comment>
<dbReference type="InterPro" id="IPR008271">
    <property type="entry name" value="Ser/Thr_kinase_AS"/>
</dbReference>
<proteinExistence type="inferred from homology"/>
<feature type="compositionally biased region" description="Basic and acidic residues" evidence="7">
    <location>
        <begin position="551"/>
        <end position="561"/>
    </location>
</feature>
<evidence type="ECO:0000256" key="6">
    <source>
        <dbReference type="PROSITE-ProRule" id="PRU10141"/>
    </source>
</evidence>
<dbReference type="PROSITE" id="PS00107">
    <property type="entry name" value="PROTEIN_KINASE_ATP"/>
    <property type="match status" value="1"/>
</dbReference>
<dbReference type="Gene3D" id="1.10.510.10">
    <property type="entry name" value="Transferase(Phosphotransferase) domain 1"/>
    <property type="match status" value="1"/>
</dbReference>
<dbReference type="InterPro" id="IPR011009">
    <property type="entry name" value="Kinase-like_dom_sf"/>
</dbReference>
<organism evidence="9 10">
    <name type="scientific">Stylosanthes scabra</name>
    <dbReference type="NCBI Taxonomy" id="79078"/>
    <lineage>
        <taxon>Eukaryota</taxon>
        <taxon>Viridiplantae</taxon>
        <taxon>Streptophyta</taxon>
        <taxon>Embryophyta</taxon>
        <taxon>Tracheophyta</taxon>
        <taxon>Spermatophyta</taxon>
        <taxon>Magnoliopsida</taxon>
        <taxon>eudicotyledons</taxon>
        <taxon>Gunneridae</taxon>
        <taxon>Pentapetalae</taxon>
        <taxon>rosids</taxon>
        <taxon>fabids</taxon>
        <taxon>Fabales</taxon>
        <taxon>Fabaceae</taxon>
        <taxon>Papilionoideae</taxon>
        <taxon>50 kb inversion clade</taxon>
        <taxon>dalbergioids sensu lato</taxon>
        <taxon>Dalbergieae</taxon>
        <taxon>Pterocarpus clade</taxon>
        <taxon>Stylosanthes</taxon>
    </lineage>
</organism>
<evidence type="ECO:0000256" key="3">
    <source>
        <dbReference type="ARBA" id="ARBA00022741"/>
    </source>
</evidence>
<dbReference type="EMBL" id="JASCZI010181246">
    <property type="protein sequence ID" value="MED6179567.1"/>
    <property type="molecule type" value="Genomic_DNA"/>
</dbReference>
<dbReference type="CDD" id="cd07840">
    <property type="entry name" value="STKc_CDK9_like"/>
    <property type="match status" value="1"/>
</dbReference>
<feature type="compositionally biased region" description="Basic and acidic residues" evidence="7">
    <location>
        <begin position="7"/>
        <end position="16"/>
    </location>
</feature>
<evidence type="ECO:0000256" key="4">
    <source>
        <dbReference type="ARBA" id="ARBA00022777"/>
    </source>
</evidence>
<evidence type="ECO:0000313" key="10">
    <source>
        <dbReference type="Proteomes" id="UP001341840"/>
    </source>
</evidence>
<feature type="region of interest" description="Disordered" evidence="7">
    <location>
        <begin position="545"/>
        <end position="566"/>
    </location>
</feature>
<comment type="caution">
    <text evidence="9">The sequence shown here is derived from an EMBL/GenBank/DDBJ whole genome shotgun (WGS) entry which is preliminary data.</text>
</comment>
<keyword evidence="10" id="KW-1185">Reference proteome</keyword>
<evidence type="ECO:0000256" key="7">
    <source>
        <dbReference type="SAM" id="MobiDB-lite"/>
    </source>
</evidence>
<feature type="domain" description="Protein kinase" evidence="8">
    <location>
        <begin position="157"/>
        <end position="441"/>
    </location>
</feature>
<dbReference type="Gene3D" id="3.30.200.20">
    <property type="entry name" value="Phosphorylase Kinase, domain 1"/>
    <property type="match status" value="1"/>
</dbReference>
<dbReference type="PROSITE" id="PS50011">
    <property type="entry name" value="PROTEIN_KINASE_DOM"/>
    <property type="match status" value="1"/>
</dbReference>